<evidence type="ECO:0000313" key="2">
    <source>
        <dbReference type="EMBL" id="AOH84764.1"/>
    </source>
</evidence>
<dbReference type="SUPFAM" id="SSF52218">
    <property type="entry name" value="Flavoproteins"/>
    <property type="match status" value="1"/>
</dbReference>
<keyword evidence="3" id="KW-1185">Reference proteome</keyword>
<accession>A0A1B3ZBF3</accession>
<dbReference type="RefSeq" id="WP_069205314.1">
    <property type="nucleotide sequence ID" value="NZ_CP014168.1"/>
</dbReference>
<organism evidence="2 3">
    <name type="scientific">Sphingomonas panacis</name>
    <dbReference type="NCBI Taxonomy" id="1560345"/>
    <lineage>
        <taxon>Bacteria</taxon>
        <taxon>Pseudomonadati</taxon>
        <taxon>Pseudomonadota</taxon>
        <taxon>Alphaproteobacteria</taxon>
        <taxon>Sphingomonadales</taxon>
        <taxon>Sphingomonadaceae</taxon>
        <taxon>Sphingomonas</taxon>
    </lineage>
</organism>
<dbReference type="Gene3D" id="3.40.50.360">
    <property type="match status" value="1"/>
</dbReference>
<feature type="domain" description="NADPH-dependent FMN reductase-like" evidence="1">
    <location>
        <begin position="4"/>
        <end position="146"/>
    </location>
</feature>
<dbReference type="InterPro" id="IPR050712">
    <property type="entry name" value="NAD(P)H-dep_reductase"/>
</dbReference>
<dbReference type="OrthoDB" id="9812295at2"/>
<dbReference type="AlphaFoldDB" id="A0A1B3ZBF3"/>
<dbReference type="Pfam" id="PF03358">
    <property type="entry name" value="FMN_red"/>
    <property type="match status" value="1"/>
</dbReference>
<sequence>MARRVVGIGGTLRPRSSSEMLARAVLAECAALGAEAVMFDGIALSELPHFNPEAPTRNAAEQALVAAVRAADALVIASPGYHGGVSGLVKNAIDLLEDTRGDARVYFDGMPIGLIVSAAGWQAGGVTLAALRGIVHAMRGWPTPVGIAINSIEQKPFGADGTLIDAGIAAQVALQARQIMTFGVSEAA</sequence>
<dbReference type="PANTHER" id="PTHR30543:SF21">
    <property type="entry name" value="NAD(P)H-DEPENDENT FMN REDUCTASE LOT6"/>
    <property type="match status" value="1"/>
</dbReference>
<protein>
    <submittedName>
        <fullName evidence="2">NADPH-dependent FMN reductase</fullName>
    </submittedName>
</protein>
<evidence type="ECO:0000313" key="3">
    <source>
        <dbReference type="Proteomes" id="UP000094256"/>
    </source>
</evidence>
<dbReference type="EMBL" id="CP014168">
    <property type="protein sequence ID" value="AOH84764.1"/>
    <property type="molecule type" value="Genomic_DNA"/>
</dbReference>
<dbReference type="GO" id="GO:0016491">
    <property type="term" value="F:oxidoreductase activity"/>
    <property type="evidence" value="ECO:0007669"/>
    <property type="project" value="InterPro"/>
</dbReference>
<name>A0A1B3ZBF3_9SPHN</name>
<dbReference type="KEGG" id="span:AWL63_13095"/>
<dbReference type="PANTHER" id="PTHR30543">
    <property type="entry name" value="CHROMATE REDUCTASE"/>
    <property type="match status" value="1"/>
</dbReference>
<dbReference type="Proteomes" id="UP000094256">
    <property type="component" value="Chromosome"/>
</dbReference>
<reference evidence="2 3" key="1">
    <citation type="submission" date="2016-01" db="EMBL/GenBank/DDBJ databases">
        <title>Complete genome and mega plasmid sequence of Sphingomonas panacis DCY99 elicits systemic resistance in rice to Xanthomonas oryzae.</title>
        <authorList>
            <person name="Kim Y.J."/>
            <person name="Yang D.C."/>
            <person name="Sing P."/>
        </authorList>
    </citation>
    <scope>NUCLEOTIDE SEQUENCE [LARGE SCALE GENOMIC DNA]</scope>
    <source>
        <strain evidence="2 3">DCY99</strain>
    </source>
</reference>
<dbReference type="STRING" id="1560345.AWL63_13095"/>
<dbReference type="InterPro" id="IPR005025">
    <property type="entry name" value="FMN_Rdtase-like_dom"/>
</dbReference>
<proteinExistence type="predicted"/>
<gene>
    <name evidence="2" type="ORF">AWL63_13095</name>
</gene>
<dbReference type="InterPro" id="IPR029039">
    <property type="entry name" value="Flavoprotein-like_sf"/>
</dbReference>
<dbReference type="GO" id="GO:0005829">
    <property type="term" value="C:cytosol"/>
    <property type="evidence" value="ECO:0007669"/>
    <property type="project" value="TreeGrafter"/>
</dbReference>
<evidence type="ECO:0000259" key="1">
    <source>
        <dbReference type="Pfam" id="PF03358"/>
    </source>
</evidence>
<dbReference type="GO" id="GO:0010181">
    <property type="term" value="F:FMN binding"/>
    <property type="evidence" value="ECO:0007669"/>
    <property type="project" value="TreeGrafter"/>
</dbReference>